<evidence type="ECO:0000313" key="2">
    <source>
        <dbReference type="Proteomes" id="UP001448858"/>
    </source>
</evidence>
<dbReference type="RefSeq" id="WP_342022826.1">
    <property type="nucleotide sequence ID" value="NZ_CP151657.1"/>
</dbReference>
<dbReference type="Gene3D" id="2.60.120.200">
    <property type="match status" value="1"/>
</dbReference>
<dbReference type="EMBL" id="CP151657">
    <property type="protein sequence ID" value="WZP15158.1"/>
    <property type="molecule type" value="Genomic_DNA"/>
</dbReference>
<dbReference type="SUPFAM" id="SSF49899">
    <property type="entry name" value="Concanavalin A-like lectins/glucanases"/>
    <property type="match status" value="1"/>
</dbReference>
<gene>
    <name evidence="1" type="ORF">AAE021_13350</name>
</gene>
<name>A0ABZ2ZSN7_9MICC</name>
<proteinExistence type="predicted"/>
<sequence>MTGYANALRSPDDLLGWIAEGPVNVSQGPSGVVLAGSAPDPDDDAAHWTLWCPVPFSDGIRISWDFRPIEEPGLAMLFFAAQGHSGDLFGPQQLPRDGRYPQYHSGDLDALHISYFRHRWPHERAFRTCNLRRSAGFHLVAQGADPLPPAADADGFYRLVVEKDGRDVRFSMNGLPLFAWHDDGAAGPAPLTGGYIGLRQMAPLVAEYKDFSVSSLIPGADSTTLEDSHA</sequence>
<dbReference type="Pfam" id="PF09224">
    <property type="entry name" value="DUF1961"/>
    <property type="match status" value="1"/>
</dbReference>
<organism evidence="1 2">
    <name type="scientific">Arthrobacter citreus</name>
    <dbReference type="NCBI Taxonomy" id="1670"/>
    <lineage>
        <taxon>Bacteria</taxon>
        <taxon>Bacillati</taxon>
        <taxon>Actinomycetota</taxon>
        <taxon>Actinomycetes</taxon>
        <taxon>Micrococcales</taxon>
        <taxon>Micrococcaceae</taxon>
        <taxon>Arthrobacter</taxon>
    </lineage>
</organism>
<dbReference type="InterPro" id="IPR015305">
    <property type="entry name" value="DUF1961"/>
</dbReference>
<dbReference type="Proteomes" id="UP001448858">
    <property type="component" value="Chromosome"/>
</dbReference>
<protein>
    <submittedName>
        <fullName evidence="1">DUF1961 family protein</fullName>
    </submittedName>
</protein>
<dbReference type="InterPro" id="IPR013320">
    <property type="entry name" value="ConA-like_dom_sf"/>
</dbReference>
<accession>A0ABZ2ZSN7</accession>
<reference evidence="1 2" key="1">
    <citation type="submission" date="2024-04" db="EMBL/GenBank/DDBJ databases">
        <title>Arthrobacter sp. from Plains bison fecal sample.</title>
        <authorList>
            <person name="Ruzzini A."/>
        </authorList>
    </citation>
    <scope>NUCLEOTIDE SEQUENCE [LARGE SCALE GENOMIC DNA]</scope>
    <source>
        <strain evidence="1 2">EINP1</strain>
    </source>
</reference>
<evidence type="ECO:0000313" key="1">
    <source>
        <dbReference type="EMBL" id="WZP15158.1"/>
    </source>
</evidence>
<keyword evidence="2" id="KW-1185">Reference proteome</keyword>